<sequence>MRLLSRLLFWVCCTGLAGCLTSPLLAQTASTADYDQAWNMYRQGGYDEALAITAVGRLVDEANEDWWRLEGEILFTLGRYHEAYNLLGEGITINPDSLWLMLQRREVGHYVASSIIEAPLSQSDIVRAINMAAAYRGSAAMQDSDFLAAVSHGAILAGVEPKVVLDNFLRPAQENPDPSRDAFLVAGQLALDKQDAALASRTFRAGLEHYPDDPDLEAGLAAAFQNTDTTQFLQHTGQALAINPRHIPSQLLLAQHFIDAEDEAAAEAALDQILGLNPRHPEAHALRAAMATIADNPEMASIHRDLALANWSDNPRVDFLIGQKLSRKYRFAEAAAAQRRALVLDPLYQPSRIQLAQDLLRLGREDEGWALAAMVHAEDGYNIEAFNLTTLHDRIEGFTTVENAHFRIRMAAEEAAVYGQRALALLEDARTRLSARYGIELEERTTVEIYPDPADFAVRTFGMPGIGGYLGVCFGSVFTVNSPTSSQANWEAVLWHEFTHVITLTLTRNRMPRWLSEGISVYEELERSPGWGQRMSVDYHDRIVNGRMQSLGRMSAAFLEARTGEDTMFAYYQSYLVVEFLAEHYGFAPIRALLRDLAAGMPINDSLETHFAALSELEPAFVNFARARADALAPDYDLALPQQEQSGMIAQIMGSSPRLPFAPDNIPQLLRAQQTKLDQEKWADVRDALEPIAAAGVYLPQPFNVHALLATAYAGLGEKDQERETLETIVHHEAGAVSAITKLLRIAREDQDWAAVARWSDAWLAVNPMAATPWRARYSSHRELGDTAIAIAAGETLLRLDPPDRAAIHFGVAELLHQNADLDAARRHTLQALEEAPRFRAAYDLLATLPSTSSQP</sequence>
<dbReference type="GO" id="GO:0051301">
    <property type="term" value="P:cell division"/>
    <property type="evidence" value="ECO:0007669"/>
    <property type="project" value="TreeGrafter"/>
</dbReference>
<dbReference type="EMBL" id="CP119075">
    <property type="protein sequence ID" value="WED67048.1"/>
    <property type="molecule type" value="Genomic_DNA"/>
</dbReference>
<dbReference type="Pfam" id="PF14559">
    <property type="entry name" value="TPR_19"/>
    <property type="match status" value="1"/>
</dbReference>
<gene>
    <name evidence="4" type="ORF">PXH66_09315</name>
</gene>
<keyword evidence="1" id="KW-0802">TPR repeat</keyword>
<keyword evidence="5" id="KW-1185">Reference proteome</keyword>
<evidence type="ECO:0000313" key="4">
    <source>
        <dbReference type="EMBL" id="WED67048.1"/>
    </source>
</evidence>
<dbReference type="PANTHER" id="PTHR12558:SF13">
    <property type="entry name" value="CELL DIVISION CYCLE PROTEIN 27 HOMOLOG"/>
    <property type="match status" value="1"/>
</dbReference>
<dbReference type="RefSeq" id="WP_330928199.1">
    <property type="nucleotide sequence ID" value="NZ_CP119075.1"/>
</dbReference>
<dbReference type="SUPFAM" id="SSF48452">
    <property type="entry name" value="TPR-like"/>
    <property type="match status" value="3"/>
</dbReference>
<name>A0AAF0I4W7_9BACT</name>
<dbReference type="KEGG" id="slom:PXH66_09315"/>
<evidence type="ECO:0000313" key="5">
    <source>
        <dbReference type="Proteomes" id="UP001218638"/>
    </source>
</evidence>
<feature type="domain" description="Peptidase MA-like" evidence="3">
    <location>
        <begin position="428"/>
        <end position="611"/>
    </location>
</feature>
<evidence type="ECO:0000256" key="1">
    <source>
        <dbReference type="PROSITE-ProRule" id="PRU00339"/>
    </source>
</evidence>
<feature type="chain" id="PRO_5042212649" evidence="2">
    <location>
        <begin position="27"/>
        <end position="856"/>
    </location>
</feature>
<dbReference type="PROSITE" id="PS50005">
    <property type="entry name" value="TPR"/>
    <property type="match status" value="1"/>
</dbReference>
<dbReference type="Pfam" id="PF13485">
    <property type="entry name" value="Peptidase_MA_2"/>
    <property type="match status" value="1"/>
</dbReference>
<organism evidence="4 5">
    <name type="scientific">Synoicihabitans lomoniglobus</name>
    <dbReference type="NCBI Taxonomy" id="2909285"/>
    <lineage>
        <taxon>Bacteria</taxon>
        <taxon>Pseudomonadati</taxon>
        <taxon>Verrucomicrobiota</taxon>
        <taxon>Opitutia</taxon>
        <taxon>Opitutales</taxon>
        <taxon>Opitutaceae</taxon>
        <taxon>Synoicihabitans</taxon>
    </lineage>
</organism>
<protein>
    <submittedName>
        <fullName evidence="4">Peptidase MA family metallohydrolase</fullName>
    </submittedName>
</protein>
<keyword evidence="2" id="KW-0732">Signal</keyword>
<proteinExistence type="predicted"/>
<dbReference type="AlphaFoldDB" id="A0AAF0I4W7"/>
<feature type="repeat" description="TPR" evidence="1">
    <location>
        <begin position="64"/>
        <end position="97"/>
    </location>
</feature>
<dbReference type="SMART" id="SM00028">
    <property type="entry name" value="TPR"/>
    <property type="match status" value="7"/>
</dbReference>
<dbReference type="InterPro" id="IPR019734">
    <property type="entry name" value="TPR_rpt"/>
</dbReference>
<evidence type="ECO:0000256" key="2">
    <source>
        <dbReference type="SAM" id="SignalP"/>
    </source>
</evidence>
<feature type="signal peptide" evidence="2">
    <location>
        <begin position="1"/>
        <end position="26"/>
    </location>
</feature>
<evidence type="ECO:0000259" key="3">
    <source>
        <dbReference type="Pfam" id="PF13485"/>
    </source>
</evidence>
<dbReference type="Proteomes" id="UP001218638">
    <property type="component" value="Chromosome"/>
</dbReference>
<accession>A0AAF0I4W7</accession>
<reference evidence="4" key="1">
    <citation type="submission" date="2023-03" db="EMBL/GenBank/DDBJ databases">
        <title>Lomoglobus Profundus gen. nov., sp. nov., a novel member of the phylum Verrucomicrobia, isolated from deep-marine sediment of South China Sea.</title>
        <authorList>
            <person name="Ahmad T."/>
            <person name="Ishaq S.E."/>
            <person name="Wang F."/>
        </authorList>
    </citation>
    <scope>NUCLEOTIDE SEQUENCE</scope>
    <source>
        <strain evidence="4">LMO-M01</strain>
    </source>
</reference>
<dbReference type="Gene3D" id="1.25.40.10">
    <property type="entry name" value="Tetratricopeptide repeat domain"/>
    <property type="match status" value="3"/>
</dbReference>
<dbReference type="InterPro" id="IPR039568">
    <property type="entry name" value="Peptidase_MA-like_dom"/>
</dbReference>
<dbReference type="PANTHER" id="PTHR12558">
    <property type="entry name" value="CELL DIVISION CYCLE 16,23,27"/>
    <property type="match status" value="1"/>
</dbReference>
<dbReference type="PROSITE" id="PS51257">
    <property type="entry name" value="PROKAR_LIPOPROTEIN"/>
    <property type="match status" value="1"/>
</dbReference>
<dbReference type="InterPro" id="IPR011990">
    <property type="entry name" value="TPR-like_helical_dom_sf"/>
</dbReference>